<keyword evidence="4" id="KW-0747">Spliceosome</keyword>
<keyword evidence="6" id="KW-0508">mRNA splicing</keyword>
<gene>
    <name evidence="10" type="ORF">DASC09_023910</name>
</gene>
<dbReference type="InterPro" id="IPR045075">
    <property type="entry name" value="Syf1-like"/>
</dbReference>
<evidence type="ECO:0000256" key="3">
    <source>
        <dbReference type="ARBA" id="ARBA00022664"/>
    </source>
</evidence>
<evidence type="ECO:0000313" key="11">
    <source>
        <dbReference type="Proteomes" id="UP001360560"/>
    </source>
</evidence>
<dbReference type="GO" id="GO:0071007">
    <property type="term" value="C:U2-type catalytic step 2 spliceosome"/>
    <property type="evidence" value="ECO:0007669"/>
    <property type="project" value="TreeGrafter"/>
</dbReference>
<keyword evidence="5" id="KW-0677">Repeat</keyword>
<evidence type="ECO:0000313" key="10">
    <source>
        <dbReference type="EMBL" id="GMM35066.1"/>
    </source>
</evidence>
<dbReference type="Gene3D" id="1.25.40.10">
    <property type="entry name" value="Tetratricopeptide repeat domain"/>
    <property type="match status" value="2"/>
</dbReference>
<comment type="similarity">
    <text evidence="2">Belongs to the crooked-neck family.</text>
</comment>
<organism evidence="10 11">
    <name type="scientific">Saccharomycopsis crataegensis</name>
    <dbReference type="NCBI Taxonomy" id="43959"/>
    <lineage>
        <taxon>Eukaryota</taxon>
        <taxon>Fungi</taxon>
        <taxon>Dikarya</taxon>
        <taxon>Ascomycota</taxon>
        <taxon>Saccharomycotina</taxon>
        <taxon>Saccharomycetes</taxon>
        <taxon>Saccharomycopsidaceae</taxon>
        <taxon>Saccharomycopsis</taxon>
    </lineage>
</organism>
<keyword evidence="7" id="KW-0539">Nucleus</keyword>
<evidence type="ECO:0000256" key="2">
    <source>
        <dbReference type="ARBA" id="ARBA00008644"/>
    </source>
</evidence>
<dbReference type="EMBL" id="BTFZ01000004">
    <property type="protein sequence ID" value="GMM35066.1"/>
    <property type="molecule type" value="Genomic_DNA"/>
</dbReference>
<dbReference type="PANTHER" id="PTHR11246:SF3">
    <property type="entry name" value="CROOKED NECK-LIKE PROTEIN 1"/>
    <property type="match status" value="1"/>
</dbReference>
<keyword evidence="11" id="KW-1185">Reference proteome</keyword>
<accession>A0AAV5QK53</accession>
<comment type="subcellular location">
    <subcellularLocation>
        <location evidence="1">Nucleus</location>
    </subcellularLocation>
</comment>
<feature type="domain" description="Pre-mRNA-splicing factor Syf1/CRNKL1-like C-terminal HAT-repeats" evidence="9">
    <location>
        <begin position="368"/>
        <end position="505"/>
    </location>
</feature>
<evidence type="ECO:0000256" key="7">
    <source>
        <dbReference type="ARBA" id="ARBA00023242"/>
    </source>
</evidence>
<evidence type="ECO:0000259" key="9">
    <source>
        <dbReference type="Pfam" id="PF23231"/>
    </source>
</evidence>
<dbReference type="PANTHER" id="PTHR11246">
    <property type="entry name" value="PRE-MRNA SPLICING FACTOR"/>
    <property type="match status" value="1"/>
</dbReference>
<dbReference type="AlphaFoldDB" id="A0AAV5QK53"/>
<dbReference type="Pfam" id="PF23231">
    <property type="entry name" value="HAT_Syf1_CNRKL1_C"/>
    <property type="match status" value="1"/>
</dbReference>
<dbReference type="InterPro" id="IPR055430">
    <property type="entry name" value="HAT_Syf1_CNRKL1_C"/>
</dbReference>
<evidence type="ECO:0000256" key="8">
    <source>
        <dbReference type="ARBA" id="ARBA00039167"/>
    </source>
</evidence>
<dbReference type="SUPFAM" id="SSF48452">
    <property type="entry name" value="TPR-like"/>
    <property type="match status" value="2"/>
</dbReference>
<dbReference type="InterPro" id="IPR003107">
    <property type="entry name" value="HAT"/>
</dbReference>
<dbReference type="GeneID" id="90073045"/>
<name>A0AAV5QK53_9ASCO</name>
<dbReference type="SMART" id="SM00386">
    <property type="entry name" value="HAT"/>
    <property type="match status" value="15"/>
</dbReference>
<dbReference type="InterPro" id="IPR059164">
    <property type="entry name" value="HAT_PRP39_C"/>
</dbReference>
<evidence type="ECO:0000256" key="5">
    <source>
        <dbReference type="ARBA" id="ARBA00022737"/>
    </source>
</evidence>
<comment type="caution">
    <text evidence="10">The sequence shown here is derived from an EMBL/GenBank/DDBJ whole genome shotgun (WGS) entry which is preliminary data.</text>
</comment>
<keyword evidence="3" id="KW-0507">mRNA processing</keyword>
<dbReference type="Pfam" id="PF23241">
    <property type="entry name" value="HAT_PRP39_C"/>
    <property type="match status" value="1"/>
</dbReference>
<proteinExistence type="inferred from homology"/>
<evidence type="ECO:0000256" key="4">
    <source>
        <dbReference type="ARBA" id="ARBA00022728"/>
    </source>
</evidence>
<dbReference type="Proteomes" id="UP001360560">
    <property type="component" value="Unassembled WGS sequence"/>
</dbReference>
<dbReference type="GO" id="GO:0000245">
    <property type="term" value="P:spliceosomal complex assembly"/>
    <property type="evidence" value="ECO:0007669"/>
    <property type="project" value="TreeGrafter"/>
</dbReference>
<dbReference type="GO" id="GO:0071014">
    <property type="term" value="C:post-mRNA release spliceosomal complex"/>
    <property type="evidence" value="ECO:0007669"/>
    <property type="project" value="TreeGrafter"/>
</dbReference>
<protein>
    <recommendedName>
        <fullName evidence="8">Pre-mRNA-splicing factor CLF1</fullName>
    </recommendedName>
</protein>
<dbReference type="GO" id="GO:0000974">
    <property type="term" value="C:Prp19 complex"/>
    <property type="evidence" value="ECO:0007669"/>
    <property type="project" value="TreeGrafter"/>
</dbReference>
<dbReference type="GO" id="GO:0071011">
    <property type="term" value="C:precatalytic spliceosome"/>
    <property type="evidence" value="ECO:0007669"/>
    <property type="project" value="TreeGrafter"/>
</dbReference>
<evidence type="ECO:0000256" key="6">
    <source>
        <dbReference type="ARBA" id="ARBA00023187"/>
    </source>
</evidence>
<dbReference type="InterPro" id="IPR011990">
    <property type="entry name" value="TPR-like_helical_dom_sf"/>
</dbReference>
<evidence type="ECO:0000256" key="1">
    <source>
        <dbReference type="ARBA" id="ARBA00004123"/>
    </source>
</evidence>
<reference evidence="10 11" key="1">
    <citation type="journal article" date="2023" name="Elife">
        <title>Identification of key yeast species and microbe-microbe interactions impacting larval growth of Drosophila in the wild.</title>
        <authorList>
            <person name="Mure A."/>
            <person name="Sugiura Y."/>
            <person name="Maeda R."/>
            <person name="Honda K."/>
            <person name="Sakurai N."/>
            <person name="Takahashi Y."/>
            <person name="Watada M."/>
            <person name="Katoh T."/>
            <person name="Gotoh A."/>
            <person name="Gotoh Y."/>
            <person name="Taniguchi I."/>
            <person name="Nakamura K."/>
            <person name="Hayashi T."/>
            <person name="Katayama T."/>
            <person name="Uemura T."/>
            <person name="Hattori Y."/>
        </authorList>
    </citation>
    <scope>NUCLEOTIDE SEQUENCE [LARGE SCALE GENOMIC DNA]</scope>
    <source>
        <strain evidence="10 11">SC-9</strain>
    </source>
</reference>
<dbReference type="RefSeq" id="XP_064852066.1">
    <property type="nucleotide sequence ID" value="XM_064995994.1"/>
</dbReference>
<sequence length="683" mass="81656">MSEGSQKNKNPASLQLTAESLLQEAYESQAVMPLNEDDLAHKIADLEESKEFQGRKRSEFEKHLRKDYHNVKSWLNYANFEFSQHEMARVRSIFERALGYNKDNVQLWIRYADLELKNKSINHARNLLERAIRILPFVDKVWFYYAQLEESLGNIQGARNIFERWLLYEPRSNVYDTYINMERRNGNNMENLRKIFEKYVIVYPNSVTWIKWGNCEDKNGSSDITREVFTTAVDTLFQIDKEDQVEDVLIRWIEFEASRSEFERSRLLFKFGLNKLPKEFSKKLFDKYLIFEKKYGDYDNDGTNLLLLNKRKAVYDEDLEKNPTDYDLWWVYITLMQELSADKNGLIEVYEMAVNNKPLINTKKTVEWKKYIYLWIRYLYFVELDMKDIEKTRELYKRLLEIIPHESFTFSKVWINYAEFEIRQHKLTDARRILGRSLGIHGKPKTFKYYISLEKSLKEMDRVRKLYENYLIKFPHLINVWLEYATLETNLGDHDRATGIYEIATAEPAINNSLIVWYKYVNFLSEEVYDYDKARGVLERVLEMNKQNVKVWIKIALFEATAPNEAQLRQILENEEDEEIEISATPESVENARRVFEDGLKYFKSQESVDKRVLLIEAYKQFEDVYGDEASIENVSRRLPTLVKKTKEDSEEEIIEYKFPDDIEKDNAMLKFLQNAQKWKKRK</sequence>